<gene>
    <name evidence="1" type="ORF">DFP89_110147</name>
</gene>
<sequence length="77" mass="8541">MTPDMELQRAVRLALIATPDVVQHVAPERIRTGLARPEIMPCIIMSSAEVHTAMLPTSFVACRANWTRRNRDSATAP</sequence>
<name>A0A368YTD7_9RHOB</name>
<organism evidence="1 2">
    <name type="scientific">Paracoccus lutimaris</name>
    <dbReference type="NCBI Taxonomy" id="1490030"/>
    <lineage>
        <taxon>Bacteria</taxon>
        <taxon>Pseudomonadati</taxon>
        <taxon>Pseudomonadota</taxon>
        <taxon>Alphaproteobacteria</taxon>
        <taxon>Rhodobacterales</taxon>
        <taxon>Paracoccaceae</taxon>
        <taxon>Paracoccus</taxon>
    </lineage>
</organism>
<evidence type="ECO:0000313" key="1">
    <source>
        <dbReference type="EMBL" id="RCW83465.1"/>
    </source>
</evidence>
<dbReference type="EMBL" id="QPJL01000010">
    <property type="protein sequence ID" value="RCW83465.1"/>
    <property type="molecule type" value="Genomic_DNA"/>
</dbReference>
<keyword evidence="2" id="KW-1185">Reference proteome</keyword>
<protein>
    <submittedName>
        <fullName evidence="1">Uncharacterized protein</fullName>
    </submittedName>
</protein>
<reference evidence="1 2" key="1">
    <citation type="submission" date="2018-07" db="EMBL/GenBank/DDBJ databases">
        <title>Genomic Encyclopedia of Type Strains, Phase III (KMG-III): the genomes of soil and plant-associated and newly described type strains.</title>
        <authorList>
            <person name="Whitman W."/>
        </authorList>
    </citation>
    <scope>NUCLEOTIDE SEQUENCE [LARGE SCALE GENOMIC DNA]</scope>
    <source>
        <strain evidence="1 2">CECT 8525</strain>
    </source>
</reference>
<proteinExistence type="predicted"/>
<dbReference type="Proteomes" id="UP000253345">
    <property type="component" value="Unassembled WGS sequence"/>
</dbReference>
<accession>A0A368YTD7</accession>
<dbReference type="AlphaFoldDB" id="A0A368YTD7"/>
<comment type="caution">
    <text evidence="1">The sequence shown here is derived from an EMBL/GenBank/DDBJ whole genome shotgun (WGS) entry which is preliminary data.</text>
</comment>
<evidence type="ECO:0000313" key="2">
    <source>
        <dbReference type="Proteomes" id="UP000253345"/>
    </source>
</evidence>